<accession>A0A4S4MMS9</accession>
<feature type="domain" description="HAT C-terminal dimerisation" evidence="7">
    <location>
        <begin position="809"/>
        <end position="889"/>
    </location>
</feature>
<protein>
    <recommendedName>
        <fullName evidence="7">HAT C-terminal dimerisation domain-containing protein</fullName>
    </recommendedName>
</protein>
<dbReference type="SUPFAM" id="SSF53098">
    <property type="entry name" value="Ribonuclease H-like"/>
    <property type="match status" value="1"/>
</dbReference>
<feature type="compositionally biased region" description="Basic and acidic residues" evidence="6">
    <location>
        <begin position="791"/>
        <end position="800"/>
    </location>
</feature>
<feature type="compositionally biased region" description="Low complexity" evidence="6">
    <location>
        <begin position="703"/>
        <end position="728"/>
    </location>
</feature>
<comment type="caution">
    <text evidence="8">The sequence shown here is derived from an EMBL/GenBank/DDBJ whole genome shotgun (WGS) entry which is preliminary data.</text>
</comment>
<dbReference type="GO" id="GO:0008270">
    <property type="term" value="F:zinc ion binding"/>
    <property type="evidence" value="ECO:0007669"/>
    <property type="project" value="UniProtKB-KW"/>
</dbReference>
<dbReference type="InterPro" id="IPR052035">
    <property type="entry name" value="ZnF_BED_domain_contain"/>
</dbReference>
<evidence type="ECO:0000256" key="3">
    <source>
        <dbReference type="ARBA" id="ARBA00022771"/>
    </source>
</evidence>
<dbReference type="AlphaFoldDB" id="A0A4S4MMS9"/>
<sequence length="959" mass="107335">MPPPGFYPTSGGQPQAGLSYQMYAHGLPAAPAPPTTVTNALTINLSPPRRGQKRSRAASTTRNAPARASQRRRTSKDNDSSSEYTGPGVPGVGPSSMPNTGFQTTAPHPALAPSLLADAEVPGYRSLLKEARQNPAVSASDCWFFTRPNGETSHKPTSLPDTAPPLYMEKPLVPKGKEAYVSCRLCPLDSKNWTAWKVQNGQTTAIRKHLVRYHPKEYRETVIGLGLKGWEENLRITESNDAEHAEVREAFTIARFHELLVRWIVADDQSINVTSAVEFRDLLLYLNADLTDDDIPHWTFLTTLLGKMFKTEHLKLEDDVQNALGRVSFTCDVWSDKNIRGFMGVTLHFINKDERGHLRLRARLGAFRFIKGTHTGVDLARQFVHILQELGILHKIGMLTMDNASSGDTMMEELERLLTAAGIHFHRDGNRIRCFPHVINLAVQAALAKLTEVEPLSTFTFDTTDLDDDMEDPPIATRTALEADPSYHAALLRDPVSLVRKLVSSCRVSRLRRDDFHDTILKGNADGSFQQKLRPVQLLRDMEVRWSSTYLMIDRALELYPAIKKFIALPKYERDLDGSLLTENELRVLRDIHRLLKLPHRVQELLASEKTPTLALVLPAYEKLIKTLRIMETSRAHQKLGHAIAVAALKLEKYLAKTRSTLLNPTIKLQWLQDNWMLEDVEKARKWVIEAMTEYRVEIRTSTATSNSTTTAQVAPGSTAPTTTSGPPVFVPVTRDSARLASSSRASKAQASGYAELDALMQSYLESDSLDTGSSQTNTSSSNGGIESESPVEREARLQVEDRQVVQSELDKYTSAGLSLSESGPLDLVFYWESVRSKYPLLFRIAMDVLPIQASAVPCERVFSSSKETDTMRRSRLSAALIETLQVLKFTFRQERLDFCDKWLDRESELVTIHISDEEVEELMAQGKLSELMSLLNEQMQAEDAAAPRTFPVDENSEE</sequence>
<dbReference type="GO" id="GO:0005634">
    <property type="term" value="C:nucleus"/>
    <property type="evidence" value="ECO:0007669"/>
    <property type="project" value="UniProtKB-SubCell"/>
</dbReference>
<keyword evidence="2" id="KW-0479">Metal-binding</keyword>
<comment type="subcellular location">
    <subcellularLocation>
        <location evidence="1">Nucleus</location>
    </subcellularLocation>
</comment>
<reference evidence="8 9" key="1">
    <citation type="submission" date="2019-02" db="EMBL/GenBank/DDBJ databases">
        <title>Genome sequencing of the rare red list fungi Antrodiella citrinella (Flaviporus citrinellus).</title>
        <authorList>
            <person name="Buettner E."/>
            <person name="Kellner H."/>
        </authorList>
    </citation>
    <scope>NUCLEOTIDE SEQUENCE [LARGE SCALE GENOMIC DNA]</scope>
    <source>
        <strain evidence="8 9">DSM 108506</strain>
    </source>
</reference>
<dbReference type="OrthoDB" id="2790258at2759"/>
<dbReference type="InterPro" id="IPR008906">
    <property type="entry name" value="HATC_C_dom"/>
</dbReference>
<dbReference type="GO" id="GO:0046983">
    <property type="term" value="F:protein dimerization activity"/>
    <property type="evidence" value="ECO:0007669"/>
    <property type="project" value="InterPro"/>
</dbReference>
<proteinExistence type="predicted"/>
<gene>
    <name evidence="8" type="ORF">EUX98_g7675</name>
</gene>
<evidence type="ECO:0000313" key="9">
    <source>
        <dbReference type="Proteomes" id="UP000308730"/>
    </source>
</evidence>
<evidence type="ECO:0000256" key="1">
    <source>
        <dbReference type="ARBA" id="ARBA00004123"/>
    </source>
</evidence>
<keyword evidence="4" id="KW-0862">Zinc</keyword>
<evidence type="ECO:0000313" key="8">
    <source>
        <dbReference type="EMBL" id="THH26508.1"/>
    </source>
</evidence>
<dbReference type="PANTHER" id="PTHR46481">
    <property type="entry name" value="ZINC FINGER BED DOMAIN-CONTAINING PROTEIN 4"/>
    <property type="match status" value="1"/>
</dbReference>
<dbReference type="EMBL" id="SGPM01000340">
    <property type="protein sequence ID" value="THH26508.1"/>
    <property type="molecule type" value="Genomic_DNA"/>
</dbReference>
<feature type="region of interest" description="Disordered" evidence="6">
    <location>
        <begin position="703"/>
        <end position="732"/>
    </location>
</feature>
<dbReference type="Proteomes" id="UP000308730">
    <property type="component" value="Unassembled WGS sequence"/>
</dbReference>
<name>A0A4S4MMS9_9APHY</name>
<keyword evidence="3" id="KW-0863">Zinc-finger</keyword>
<keyword evidence="5" id="KW-0539">Nucleus</keyword>
<evidence type="ECO:0000256" key="4">
    <source>
        <dbReference type="ARBA" id="ARBA00022833"/>
    </source>
</evidence>
<evidence type="ECO:0000256" key="6">
    <source>
        <dbReference type="SAM" id="MobiDB-lite"/>
    </source>
</evidence>
<feature type="region of interest" description="Disordered" evidence="6">
    <location>
        <begin position="26"/>
        <end position="108"/>
    </location>
</feature>
<feature type="region of interest" description="Disordered" evidence="6">
    <location>
        <begin position="768"/>
        <end position="800"/>
    </location>
</feature>
<evidence type="ECO:0000256" key="5">
    <source>
        <dbReference type="ARBA" id="ARBA00023242"/>
    </source>
</evidence>
<keyword evidence="9" id="KW-1185">Reference proteome</keyword>
<feature type="compositionally biased region" description="Low complexity" evidence="6">
    <location>
        <begin position="772"/>
        <end position="785"/>
    </location>
</feature>
<dbReference type="Pfam" id="PF05699">
    <property type="entry name" value="Dimer_Tnp_hAT"/>
    <property type="match status" value="1"/>
</dbReference>
<dbReference type="PANTHER" id="PTHR46481:SF10">
    <property type="entry name" value="ZINC FINGER BED DOMAIN-CONTAINING PROTEIN 39"/>
    <property type="match status" value="1"/>
</dbReference>
<dbReference type="InterPro" id="IPR012337">
    <property type="entry name" value="RNaseH-like_sf"/>
</dbReference>
<organism evidence="8 9">
    <name type="scientific">Antrodiella citrinella</name>
    <dbReference type="NCBI Taxonomy" id="2447956"/>
    <lineage>
        <taxon>Eukaryota</taxon>
        <taxon>Fungi</taxon>
        <taxon>Dikarya</taxon>
        <taxon>Basidiomycota</taxon>
        <taxon>Agaricomycotina</taxon>
        <taxon>Agaricomycetes</taxon>
        <taxon>Polyporales</taxon>
        <taxon>Steccherinaceae</taxon>
        <taxon>Antrodiella</taxon>
    </lineage>
</organism>
<evidence type="ECO:0000259" key="7">
    <source>
        <dbReference type="Pfam" id="PF05699"/>
    </source>
</evidence>
<evidence type="ECO:0000256" key="2">
    <source>
        <dbReference type="ARBA" id="ARBA00022723"/>
    </source>
</evidence>